<evidence type="ECO:0000259" key="2">
    <source>
        <dbReference type="Pfam" id="PF01593"/>
    </source>
</evidence>
<protein>
    <recommendedName>
        <fullName evidence="2">Amine oxidase domain-containing protein</fullName>
    </recommendedName>
</protein>
<organism evidence="3 4">
    <name type="scientific">Aquatica leii</name>
    <dbReference type="NCBI Taxonomy" id="1421715"/>
    <lineage>
        <taxon>Eukaryota</taxon>
        <taxon>Metazoa</taxon>
        <taxon>Ecdysozoa</taxon>
        <taxon>Arthropoda</taxon>
        <taxon>Hexapoda</taxon>
        <taxon>Insecta</taxon>
        <taxon>Pterygota</taxon>
        <taxon>Neoptera</taxon>
        <taxon>Endopterygota</taxon>
        <taxon>Coleoptera</taxon>
        <taxon>Polyphaga</taxon>
        <taxon>Elateriformia</taxon>
        <taxon>Elateroidea</taxon>
        <taxon>Lampyridae</taxon>
        <taxon>Luciolinae</taxon>
        <taxon>Aquatica</taxon>
    </lineage>
</organism>
<dbReference type="GO" id="GO:0046592">
    <property type="term" value="F:polyamine oxidase activity"/>
    <property type="evidence" value="ECO:0007669"/>
    <property type="project" value="TreeGrafter"/>
</dbReference>
<dbReference type="PANTHER" id="PTHR10742">
    <property type="entry name" value="FLAVIN MONOAMINE OXIDASE"/>
    <property type="match status" value="1"/>
</dbReference>
<dbReference type="Proteomes" id="UP001353858">
    <property type="component" value="Unassembled WGS sequence"/>
</dbReference>
<dbReference type="EMBL" id="JARPUR010000003">
    <property type="protein sequence ID" value="KAK4879345.1"/>
    <property type="molecule type" value="Genomic_DNA"/>
</dbReference>
<evidence type="ECO:0000256" key="1">
    <source>
        <dbReference type="SAM" id="MobiDB-lite"/>
    </source>
</evidence>
<feature type="region of interest" description="Disordered" evidence="1">
    <location>
        <begin position="716"/>
        <end position="751"/>
    </location>
</feature>
<proteinExistence type="predicted"/>
<feature type="compositionally biased region" description="Polar residues" evidence="1">
    <location>
        <begin position="716"/>
        <end position="732"/>
    </location>
</feature>
<dbReference type="Pfam" id="PF01593">
    <property type="entry name" value="Amino_oxidase"/>
    <property type="match status" value="1"/>
</dbReference>
<evidence type="ECO:0000313" key="4">
    <source>
        <dbReference type="Proteomes" id="UP001353858"/>
    </source>
</evidence>
<accession>A0AAN7SQY3</accession>
<gene>
    <name evidence="3" type="ORF">RN001_007491</name>
</gene>
<dbReference type="Gene3D" id="3.50.50.60">
    <property type="entry name" value="FAD/NAD(P)-binding domain"/>
    <property type="match status" value="1"/>
</dbReference>
<feature type="domain" description="Amine oxidase" evidence="2">
    <location>
        <begin position="35"/>
        <end position="488"/>
    </location>
</feature>
<dbReference type="SUPFAM" id="SSF54373">
    <property type="entry name" value="FAD-linked reductases, C-terminal domain"/>
    <property type="match status" value="1"/>
</dbReference>
<keyword evidence="4" id="KW-1185">Reference proteome</keyword>
<dbReference type="InterPro" id="IPR050281">
    <property type="entry name" value="Flavin_monoamine_oxidase"/>
</dbReference>
<dbReference type="AlphaFoldDB" id="A0AAN7SQY3"/>
<comment type="caution">
    <text evidence="3">The sequence shown here is derived from an EMBL/GenBank/DDBJ whole genome shotgun (WGS) entry which is preliminary data.</text>
</comment>
<reference evidence="4" key="1">
    <citation type="submission" date="2023-01" db="EMBL/GenBank/DDBJ databases">
        <title>Key to firefly adult light organ development and bioluminescence: homeobox transcription factors regulate luciferase expression and transportation to peroxisome.</title>
        <authorList>
            <person name="Fu X."/>
        </authorList>
    </citation>
    <scope>NUCLEOTIDE SEQUENCE [LARGE SCALE GENOMIC DNA]</scope>
</reference>
<dbReference type="Gene3D" id="3.90.660.10">
    <property type="match status" value="1"/>
</dbReference>
<dbReference type="InterPro" id="IPR002937">
    <property type="entry name" value="Amino_oxidase"/>
</dbReference>
<dbReference type="PANTHER" id="PTHR10742:SF398">
    <property type="entry name" value="AMINE OXIDASE DOMAIN-CONTAINING PROTEIN-RELATED"/>
    <property type="match status" value="1"/>
</dbReference>
<dbReference type="InterPro" id="IPR036188">
    <property type="entry name" value="FAD/NAD-bd_sf"/>
</dbReference>
<name>A0AAN7SQY3_9COLE</name>
<evidence type="ECO:0000313" key="3">
    <source>
        <dbReference type="EMBL" id="KAK4879345.1"/>
    </source>
</evidence>
<dbReference type="SUPFAM" id="SSF51905">
    <property type="entry name" value="FAD/NAD(P)-binding domain"/>
    <property type="match status" value="1"/>
</dbReference>
<sequence>MYFTKYVIICCYLYFQCIMCDKNNKSIIIIGAGASGIAAASKLLENGFHNLLILEAEDRIGGRVYSNYFKDDIIELGAEHCHGEHGNVVFELVKDYNVLEPEYIKLNIFHSVYKQLDTEFSSKLFELYDSIYYEDKISEEPLGTYILNKYNDTVRKHFRSEFEQNLVVEGIDLVEKWVLDNDGTFSWLDSSAQTDHKLCEGYQEFCWKKNGYKTVLDVLMKKNDKTKNVNLMQNKILLKKEVNKIDWFDTNKVTVKCSDKSVFKSDHVITTVSLGVLKKYHKSMFYPSLPKTKMNAIEQFGIAAVSKIFMHFPKKWWLDSESDFTLMWTPKDINTSFQEFPEGPNKNGVSWITNLIGFHQVQRNPNVLLAWFVGNFVPDIERCDNETIVNGLMYALNKFLGNRNSSITRPDELKRFNWYTNPHFHGSYSFETVKSRQFRVAQDQLLAKPLTIFDKPTLLFAGEATHPYHYATVHGAIETGFREADRIIKFYNTNSRDLEQLIVEFSNMKMNKNENLIEYGNRIRIALGKLIAKLNLSKLEHKPLRQEMLTTNALDRFLVTIPYQIAMQIRSRKPNSLEQAITFAQDEINFAQRSGSYLNVLSSPTKSFVKPPSSNSFSKQMYNSKPVAQIPHTQFQSNFRQGNQQRYFQNKPQIQQFSTSNSNVFRPNQNFNLPKPTLMSGISTVKNYLQEIDSGSIVYDPETNQYYAPINIEQNDANEPSATINDSTNNSNDETESDINFLEVSSMTESS</sequence>